<evidence type="ECO:0000256" key="1">
    <source>
        <dbReference type="SAM" id="MobiDB-lite"/>
    </source>
</evidence>
<dbReference type="Proteomes" id="UP000623687">
    <property type="component" value="Unassembled WGS sequence"/>
</dbReference>
<dbReference type="EMBL" id="JACETU010000007">
    <property type="protein sequence ID" value="KAF7424793.1"/>
    <property type="molecule type" value="Genomic_DNA"/>
</dbReference>
<organism evidence="2 3">
    <name type="scientific">Pleurotus ostreatus</name>
    <name type="common">Oyster mushroom</name>
    <name type="synonym">White-rot fungus</name>
    <dbReference type="NCBI Taxonomy" id="5322"/>
    <lineage>
        <taxon>Eukaryota</taxon>
        <taxon>Fungi</taxon>
        <taxon>Dikarya</taxon>
        <taxon>Basidiomycota</taxon>
        <taxon>Agaricomycotina</taxon>
        <taxon>Agaricomycetes</taxon>
        <taxon>Agaricomycetidae</taxon>
        <taxon>Agaricales</taxon>
        <taxon>Pleurotineae</taxon>
        <taxon>Pleurotaceae</taxon>
        <taxon>Pleurotus</taxon>
    </lineage>
</organism>
<feature type="region of interest" description="Disordered" evidence="1">
    <location>
        <begin position="1"/>
        <end position="24"/>
    </location>
</feature>
<dbReference type="VEuPathDB" id="FungiDB:PC9H_010104"/>
<accession>A0A8H6ZN58</accession>
<evidence type="ECO:0000313" key="2">
    <source>
        <dbReference type="EMBL" id="KAF7424793.1"/>
    </source>
</evidence>
<feature type="region of interest" description="Disordered" evidence="1">
    <location>
        <begin position="150"/>
        <end position="192"/>
    </location>
</feature>
<proteinExistence type="predicted"/>
<gene>
    <name evidence="2" type="ORF">PC9H_010104</name>
</gene>
<dbReference type="OrthoDB" id="10378721at2759"/>
<feature type="compositionally biased region" description="Polar residues" evidence="1">
    <location>
        <begin position="152"/>
        <end position="186"/>
    </location>
</feature>
<dbReference type="GeneID" id="59379922"/>
<evidence type="ECO:0000313" key="3">
    <source>
        <dbReference type="Proteomes" id="UP000623687"/>
    </source>
</evidence>
<sequence>MSQSQRTQHLRIAAEPPSRNQQQANGCDLWDQVQALLGLRVTPGSAEMFTTYYKRYDPYWSSNPRFALFFLDDLPPRPLCSLPGFHPSHGQKMARAVATIQRVRRPNPMAHPRPSTILPNPGLLAMSLEEELAGDHLSAFQRQRTYAAPTHGVSNTSSMSRIASVQPSPKLESPTTRLSPAGSSIARSGGVRSGAEIGVDHQARRPRPDVPQHGLQRIAPHGPIAIPQNHYARPHSAISPVDPSPRQEASTMETQRRSADSLPSAGGSTAATTETGKRKRIVDSQTRTSKKLRSSVSRAS</sequence>
<protein>
    <submittedName>
        <fullName evidence="2">Uncharacterized protein</fullName>
    </submittedName>
</protein>
<dbReference type="RefSeq" id="XP_036628987.1">
    <property type="nucleotide sequence ID" value="XM_036779598.1"/>
</dbReference>
<dbReference type="AlphaFoldDB" id="A0A8H6ZN58"/>
<feature type="compositionally biased region" description="Low complexity" evidence="1">
    <location>
        <begin position="264"/>
        <end position="274"/>
    </location>
</feature>
<comment type="caution">
    <text evidence="2">The sequence shown here is derived from an EMBL/GenBank/DDBJ whole genome shotgun (WGS) entry which is preliminary data.</text>
</comment>
<keyword evidence="3" id="KW-1185">Reference proteome</keyword>
<feature type="region of interest" description="Disordered" evidence="1">
    <location>
        <begin position="234"/>
        <end position="300"/>
    </location>
</feature>
<name>A0A8H6ZN58_PLEOS</name>
<reference evidence="2" key="1">
    <citation type="submission" date="2019-07" db="EMBL/GenBank/DDBJ databases">
        <authorList>
            <person name="Palmer J.M."/>
        </authorList>
    </citation>
    <scope>NUCLEOTIDE SEQUENCE</scope>
    <source>
        <strain evidence="2">PC9</strain>
    </source>
</reference>